<gene>
    <name evidence="3" type="ORF">B0T25DRAFT_560697</name>
</gene>
<proteinExistence type="predicted"/>
<reference evidence="3" key="1">
    <citation type="journal article" date="2023" name="Mol. Phylogenet. Evol.">
        <title>Genome-scale phylogeny and comparative genomics of the fungal order Sordariales.</title>
        <authorList>
            <person name="Hensen N."/>
            <person name="Bonometti L."/>
            <person name="Westerberg I."/>
            <person name="Brannstrom I.O."/>
            <person name="Guillou S."/>
            <person name="Cros-Aarteil S."/>
            <person name="Calhoun S."/>
            <person name="Haridas S."/>
            <person name="Kuo A."/>
            <person name="Mondo S."/>
            <person name="Pangilinan J."/>
            <person name="Riley R."/>
            <person name="LaButti K."/>
            <person name="Andreopoulos B."/>
            <person name="Lipzen A."/>
            <person name="Chen C."/>
            <person name="Yan M."/>
            <person name="Daum C."/>
            <person name="Ng V."/>
            <person name="Clum A."/>
            <person name="Steindorff A."/>
            <person name="Ohm R.A."/>
            <person name="Martin F."/>
            <person name="Silar P."/>
            <person name="Natvig D.O."/>
            <person name="Lalanne C."/>
            <person name="Gautier V."/>
            <person name="Ament-Velasquez S.L."/>
            <person name="Kruys A."/>
            <person name="Hutchinson M.I."/>
            <person name="Powell A.J."/>
            <person name="Barry K."/>
            <person name="Miller A.N."/>
            <person name="Grigoriev I.V."/>
            <person name="Debuchy R."/>
            <person name="Gladieux P."/>
            <person name="Hiltunen Thoren M."/>
            <person name="Johannesson H."/>
        </authorList>
    </citation>
    <scope>NUCLEOTIDE SEQUENCE</scope>
    <source>
        <strain evidence="3">CBS 955.72</strain>
    </source>
</reference>
<evidence type="ECO:0000256" key="1">
    <source>
        <dbReference type="SAM" id="MobiDB-lite"/>
    </source>
</evidence>
<dbReference type="Proteomes" id="UP001275084">
    <property type="component" value="Unassembled WGS sequence"/>
</dbReference>
<keyword evidence="2" id="KW-0732">Signal</keyword>
<name>A0AAJ0H5E1_9PEZI</name>
<keyword evidence="4" id="KW-1185">Reference proteome</keyword>
<evidence type="ECO:0000256" key="2">
    <source>
        <dbReference type="SAM" id="SignalP"/>
    </source>
</evidence>
<dbReference type="EMBL" id="JAUIQD010000009">
    <property type="protein sequence ID" value="KAK3339835.1"/>
    <property type="molecule type" value="Genomic_DNA"/>
</dbReference>
<feature type="region of interest" description="Disordered" evidence="1">
    <location>
        <begin position="298"/>
        <end position="361"/>
    </location>
</feature>
<reference evidence="3" key="2">
    <citation type="submission" date="2023-06" db="EMBL/GenBank/DDBJ databases">
        <authorList>
            <consortium name="Lawrence Berkeley National Laboratory"/>
            <person name="Haridas S."/>
            <person name="Hensen N."/>
            <person name="Bonometti L."/>
            <person name="Westerberg I."/>
            <person name="Brannstrom I.O."/>
            <person name="Guillou S."/>
            <person name="Cros-Aarteil S."/>
            <person name="Calhoun S."/>
            <person name="Kuo A."/>
            <person name="Mondo S."/>
            <person name="Pangilinan J."/>
            <person name="Riley R."/>
            <person name="Labutti K."/>
            <person name="Andreopoulos B."/>
            <person name="Lipzen A."/>
            <person name="Chen C."/>
            <person name="Yanf M."/>
            <person name="Daum C."/>
            <person name="Ng V."/>
            <person name="Clum A."/>
            <person name="Steindorff A."/>
            <person name="Ohm R."/>
            <person name="Martin F."/>
            <person name="Silar P."/>
            <person name="Natvig D."/>
            <person name="Lalanne C."/>
            <person name="Gautier V."/>
            <person name="Ament-Velasquez S.L."/>
            <person name="Kruys A."/>
            <person name="Hutchinson M.I."/>
            <person name="Powell A.J."/>
            <person name="Barry K."/>
            <person name="Miller A.N."/>
            <person name="Grigoriev I.V."/>
            <person name="Debuchy R."/>
            <person name="Gladieux P."/>
            <person name="Thoren M.H."/>
            <person name="Johannesson H."/>
        </authorList>
    </citation>
    <scope>NUCLEOTIDE SEQUENCE</scope>
    <source>
        <strain evidence="3">CBS 955.72</strain>
    </source>
</reference>
<feature type="compositionally biased region" description="Pro residues" evidence="1">
    <location>
        <begin position="320"/>
        <end position="354"/>
    </location>
</feature>
<protein>
    <submittedName>
        <fullName evidence="3">Uncharacterized protein</fullName>
    </submittedName>
</protein>
<accession>A0AAJ0H5E1</accession>
<feature type="signal peptide" evidence="2">
    <location>
        <begin position="1"/>
        <end position="19"/>
    </location>
</feature>
<dbReference type="AlphaFoldDB" id="A0AAJ0H5E1"/>
<evidence type="ECO:0000313" key="3">
    <source>
        <dbReference type="EMBL" id="KAK3339835.1"/>
    </source>
</evidence>
<evidence type="ECO:0000313" key="4">
    <source>
        <dbReference type="Proteomes" id="UP001275084"/>
    </source>
</evidence>
<organism evidence="3 4">
    <name type="scientific">Lasiosphaeria hispida</name>
    <dbReference type="NCBI Taxonomy" id="260671"/>
    <lineage>
        <taxon>Eukaryota</taxon>
        <taxon>Fungi</taxon>
        <taxon>Dikarya</taxon>
        <taxon>Ascomycota</taxon>
        <taxon>Pezizomycotina</taxon>
        <taxon>Sordariomycetes</taxon>
        <taxon>Sordariomycetidae</taxon>
        <taxon>Sordariales</taxon>
        <taxon>Lasiosphaeriaceae</taxon>
        <taxon>Lasiosphaeria</taxon>
    </lineage>
</organism>
<sequence length="423" mass="46680">MSGLEPIAVVACVAAVVSALHAVAELAKRRRANSEPDVDADEEASCCCGLCQCLPCNTAWRRYRQNRILRRRIMLVAYEIEVAYLVCPKIVRRAIRQSPVNPEYGEDDQLRVRMELVLVDILAFKSEMTGAEDEVQVDMDALLRNCNPIRNRAVWSIASYGFRVAQGFELSYGFDAASFRRDLEWQLRRRQGSKARKTVGSLVLASHRVRVRVVSLPMAKTRGKARGGEGTNEKAHNGVTRIFSLARRQPQSEGGSSLLCGLRLPKIKWPKLRIPKLSIPKLSIPKLQFQIPKLRISKSKQTPWVPGSRRTTRRASRSPAPSPPTPEPSFYQPPPKPRPRPVSPVRPQPAPAGPSRPRCRMTDDEELGVDISAGGAALAGAMLGGPLGAAAGYVVGFIASAVAVNHNHRNCNHRDGEPCYGRH</sequence>
<comment type="caution">
    <text evidence="3">The sequence shown here is derived from an EMBL/GenBank/DDBJ whole genome shotgun (WGS) entry which is preliminary data.</text>
</comment>
<feature type="chain" id="PRO_5042544505" evidence="2">
    <location>
        <begin position="20"/>
        <end position="423"/>
    </location>
</feature>